<dbReference type="InterPro" id="IPR010994">
    <property type="entry name" value="RuvA_2-like"/>
</dbReference>
<keyword evidence="4 6" id="KW-0267">Excision nuclease</keyword>
<dbReference type="SUPFAM" id="SSF82771">
    <property type="entry name" value="GIY-YIG endonuclease"/>
    <property type="match status" value="1"/>
</dbReference>
<feature type="domain" description="UvrC family homology region profile" evidence="8">
    <location>
        <begin position="252"/>
        <end position="470"/>
    </location>
</feature>
<dbReference type="Pfam" id="PF01541">
    <property type="entry name" value="GIY-YIG"/>
    <property type="match status" value="1"/>
</dbReference>
<comment type="similarity">
    <text evidence="6">Belongs to the UvrC family.</text>
</comment>
<dbReference type="FunFam" id="3.40.1440.10:FF:000001">
    <property type="entry name" value="UvrABC system protein C"/>
    <property type="match status" value="1"/>
</dbReference>
<dbReference type="GO" id="GO:0009380">
    <property type="term" value="C:excinuclease repair complex"/>
    <property type="evidence" value="ECO:0007669"/>
    <property type="project" value="InterPro"/>
</dbReference>
<organism evidence="9 10">
    <name type="scientific">Mycoplasma amphoriforme A39</name>
    <dbReference type="NCBI Taxonomy" id="572419"/>
    <lineage>
        <taxon>Bacteria</taxon>
        <taxon>Bacillati</taxon>
        <taxon>Mycoplasmatota</taxon>
        <taxon>Mollicutes</taxon>
        <taxon>Mycoplasmataceae</taxon>
        <taxon>Mycoplasma</taxon>
    </lineage>
</organism>
<keyword evidence="5 6" id="KW-0234">DNA repair</keyword>
<dbReference type="PROSITE" id="PS50165">
    <property type="entry name" value="UVRC"/>
    <property type="match status" value="1"/>
</dbReference>
<dbReference type="PANTHER" id="PTHR30562:SF1">
    <property type="entry name" value="UVRABC SYSTEM PROTEIN C"/>
    <property type="match status" value="1"/>
</dbReference>
<keyword evidence="2 6" id="KW-0227">DNA damage</keyword>
<dbReference type="EMBL" id="HG937516">
    <property type="protein sequence ID" value="CDN40508.1"/>
    <property type="molecule type" value="Genomic_DNA"/>
</dbReference>
<dbReference type="RefSeq" id="WP_343251127.1">
    <property type="nucleotide sequence ID" value="NZ_HG937516.1"/>
</dbReference>
<keyword evidence="6" id="KW-0742">SOS response</keyword>
<proteinExistence type="inferred from homology"/>
<dbReference type="PROSITE" id="PS50164">
    <property type="entry name" value="GIY_YIG"/>
    <property type="match status" value="1"/>
</dbReference>
<reference evidence="9 10" key="1">
    <citation type="journal article" date="2015" name="Clin. Infect. Dis.">
        <title>Genomic Investigations unmask Mycoplasma amphoriforme, a new respiratory pathogen.</title>
        <authorList>
            <person name="Gillespie S.H."/>
            <person name="Ling C.L."/>
            <person name="Oravcova K."/>
            <person name="Pinheiro M."/>
            <person name="Wells L."/>
            <person name="Bryant J.M."/>
            <person name="McHugh T.D."/>
            <person name="Bebear C."/>
            <person name="Webster D."/>
            <person name="Harris S.R."/>
            <person name="Seth-Smith H.M."/>
            <person name="Thomson N.R."/>
        </authorList>
    </citation>
    <scope>NUCLEOTIDE SEQUENCE [LARGE SCALE GENOMIC DNA]</scope>
    <source>
        <strain evidence="9 10">A39</strain>
    </source>
</reference>
<evidence type="ECO:0000259" key="8">
    <source>
        <dbReference type="PROSITE" id="PS50165"/>
    </source>
</evidence>
<dbReference type="AlphaFoldDB" id="A0A292III1"/>
<comment type="function">
    <text evidence="6">The UvrABC repair system catalyzes the recognition and processing of DNA lesions. UvrC both incises the 5' and 3' sides of the lesion. The N-terminal half is responsible for the 3' incision and the C-terminal half is responsible for the 5' incision.</text>
</comment>
<protein>
    <recommendedName>
        <fullName evidence="6">UvrABC system protein C</fullName>
        <shortName evidence="6">Protein UvrC</shortName>
    </recommendedName>
    <alternativeName>
        <fullName evidence="6">Excinuclease ABC subunit C</fullName>
    </alternativeName>
</protein>
<name>A0A292III1_9MOLU</name>
<dbReference type="InterPro" id="IPR038476">
    <property type="entry name" value="UvrC_RNase_H_dom_sf"/>
</dbReference>
<evidence type="ECO:0000256" key="5">
    <source>
        <dbReference type="ARBA" id="ARBA00023204"/>
    </source>
</evidence>
<dbReference type="GO" id="GO:0005737">
    <property type="term" value="C:cytoplasm"/>
    <property type="evidence" value="ECO:0007669"/>
    <property type="project" value="UniProtKB-SubCell"/>
</dbReference>
<dbReference type="HAMAP" id="MF_00203">
    <property type="entry name" value="UvrC"/>
    <property type="match status" value="1"/>
</dbReference>
<dbReference type="SUPFAM" id="SSF47781">
    <property type="entry name" value="RuvA domain 2-like"/>
    <property type="match status" value="1"/>
</dbReference>
<evidence type="ECO:0000256" key="2">
    <source>
        <dbReference type="ARBA" id="ARBA00022763"/>
    </source>
</evidence>
<sequence length="610" mass="70901">MLLINNPLLLTKLQNIPKLPGCYLWKNKFNQVIYVGKAKNLYNRTHQYFLKTSDYKVTRLVSEIADVDFIIVKTENESLILEANLIQKHQPRYNILLKNNNGYPYILVTNEPKPRLLYTRNFKASLGKYYGPFASTDVKAYEIYKLLLKIFPLIRCANKHNKKCFYYDLKMCMGQCVNEDTVDKYDLARKQIDDFFNKGTASVIAMLKQKEQNAVNNLDFEQAQTYFDLQKSIDAISNEQFINLIDLSTSDYVAYDTKDNYVVLVIFSYVKGKLLNKHTMITKYIGNLNEQLATYLYQYYRENYQPKHIYLSLDNVNTLILKNSLHLNICNPERGKQKQIMELALKNAKNELILKYASVAMREERTTIANQKLASLLGIETLNRIELFDNSNLFNDDPVAAMVVFENGIANKKEYRKYKIKLAASKSDFDYMYEIIYRRFLRLLKEKKPFPDLIIVDGGLIQVNAAKKALDQLLLTNQINLIGLVKDNHHKTKSIIKKDGTQLPLDKTSSLYFYLVNMQDEVHRFAISFFRNTHRKSMFNSIFDDVSNLGPVRQKKLLSVFDSIYKIHAASVEQLAQIIPKSVAIELKQKIAKQIDSKDKTSSFHHHSEK</sequence>
<dbReference type="Pfam" id="PF22920">
    <property type="entry name" value="UvrC_RNaseH"/>
    <property type="match status" value="1"/>
</dbReference>
<dbReference type="InterPro" id="IPR035901">
    <property type="entry name" value="GIY-YIG_endonuc_sf"/>
</dbReference>
<dbReference type="SMART" id="SM00465">
    <property type="entry name" value="GIYc"/>
    <property type="match status" value="1"/>
</dbReference>
<evidence type="ECO:0000256" key="3">
    <source>
        <dbReference type="ARBA" id="ARBA00022769"/>
    </source>
</evidence>
<feature type="domain" description="GIY-YIG" evidence="7">
    <location>
        <begin position="18"/>
        <end position="95"/>
    </location>
</feature>
<dbReference type="InterPro" id="IPR047296">
    <property type="entry name" value="GIY-YIG_UvrC_Cho"/>
</dbReference>
<dbReference type="GO" id="GO:0006289">
    <property type="term" value="P:nucleotide-excision repair"/>
    <property type="evidence" value="ECO:0007669"/>
    <property type="project" value="UniProtKB-UniRule"/>
</dbReference>
<comment type="subcellular location">
    <subcellularLocation>
        <location evidence="6">Cytoplasm</location>
    </subcellularLocation>
</comment>
<keyword evidence="1 6" id="KW-0963">Cytoplasm</keyword>
<keyword evidence="10" id="KW-1185">Reference proteome</keyword>
<dbReference type="InterPro" id="IPR050066">
    <property type="entry name" value="UvrABC_protein_C"/>
</dbReference>
<dbReference type="InterPro" id="IPR000305">
    <property type="entry name" value="GIY-YIG_endonuc"/>
</dbReference>
<evidence type="ECO:0000313" key="10">
    <source>
        <dbReference type="Proteomes" id="UP000261764"/>
    </source>
</evidence>
<dbReference type="Gene3D" id="3.40.1440.10">
    <property type="entry name" value="GIY-YIG endonuclease"/>
    <property type="match status" value="1"/>
</dbReference>
<evidence type="ECO:0000256" key="6">
    <source>
        <dbReference type="HAMAP-Rule" id="MF_00203"/>
    </source>
</evidence>
<dbReference type="Pfam" id="PF08459">
    <property type="entry name" value="UvrC_RNaseH_dom"/>
    <property type="match status" value="1"/>
</dbReference>
<dbReference type="KEGG" id="mamp:MAMA39_03880"/>
<dbReference type="Gene3D" id="3.30.420.340">
    <property type="entry name" value="UvrC, RNAse H endonuclease domain"/>
    <property type="match status" value="1"/>
</dbReference>
<dbReference type="InterPro" id="IPR001162">
    <property type="entry name" value="UvrC_RNase_H_dom"/>
</dbReference>
<dbReference type="InterPro" id="IPR004791">
    <property type="entry name" value="UvrC"/>
</dbReference>
<dbReference type="Proteomes" id="UP000261764">
    <property type="component" value="Chromosome I"/>
</dbReference>
<dbReference type="NCBIfam" id="TIGR00194">
    <property type="entry name" value="uvrC"/>
    <property type="match status" value="1"/>
</dbReference>
<dbReference type="GO" id="GO:0009432">
    <property type="term" value="P:SOS response"/>
    <property type="evidence" value="ECO:0007669"/>
    <property type="project" value="UniProtKB-UniRule"/>
</dbReference>
<comment type="subunit">
    <text evidence="6">Interacts with UvrB in an incision complex.</text>
</comment>
<keyword evidence="3 6" id="KW-0228">DNA excision</keyword>
<dbReference type="GO" id="GO:0003677">
    <property type="term" value="F:DNA binding"/>
    <property type="evidence" value="ECO:0007669"/>
    <property type="project" value="UniProtKB-UniRule"/>
</dbReference>
<dbReference type="Gene3D" id="1.10.150.20">
    <property type="entry name" value="5' to 3' exonuclease, C-terminal subdomain"/>
    <property type="match status" value="1"/>
</dbReference>
<evidence type="ECO:0000313" key="9">
    <source>
        <dbReference type="EMBL" id="CDN40508.1"/>
    </source>
</evidence>
<evidence type="ECO:0000256" key="4">
    <source>
        <dbReference type="ARBA" id="ARBA00022881"/>
    </source>
</evidence>
<dbReference type="PANTHER" id="PTHR30562">
    <property type="entry name" value="UVRC/OXIDOREDUCTASE"/>
    <property type="match status" value="1"/>
</dbReference>
<evidence type="ECO:0000259" key="7">
    <source>
        <dbReference type="PROSITE" id="PS50164"/>
    </source>
</evidence>
<evidence type="ECO:0000256" key="1">
    <source>
        <dbReference type="ARBA" id="ARBA00022490"/>
    </source>
</evidence>
<accession>A0A292III1</accession>
<gene>
    <name evidence="6" type="primary">uvrC</name>
    <name evidence="9" type="ORF">MAMA39_03880</name>
</gene>
<dbReference type="GO" id="GO:0009381">
    <property type="term" value="F:excinuclease ABC activity"/>
    <property type="evidence" value="ECO:0007669"/>
    <property type="project" value="UniProtKB-UniRule"/>
</dbReference>
<dbReference type="CDD" id="cd10434">
    <property type="entry name" value="GIY-YIG_UvrC_Cho"/>
    <property type="match status" value="1"/>
</dbReference>